<dbReference type="GO" id="GO:0016829">
    <property type="term" value="F:lyase activity"/>
    <property type="evidence" value="ECO:0007669"/>
    <property type="project" value="InterPro"/>
</dbReference>
<dbReference type="InterPro" id="IPR036148">
    <property type="entry name" value="MmgE/PrpD_sf"/>
</dbReference>
<protein>
    <recommendedName>
        <fullName evidence="6">MmgE/PrpD family protein</fullName>
    </recommendedName>
</protein>
<feature type="domain" description="MmgE/PrpD N-terminal" evidence="2">
    <location>
        <begin position="6"/>
        <end position="242"/>
    </location>
</feature>
<proteinExistence type="inferred from homology"/>
<dbReference type="SUPFAM" id="SSF103378">
    <property type="entry name" value="2-methylcitrate dehydratase PrpD"/>
    <property type="match status" value="1"/>
</dbReference>
<dbReference type="PANTHER" id="PTHR16943:SF8">
    <property type="entry name" value="2-METHYLCITRATE DEHYDRATASE"/>
    <property type="match status" value="1"/>
</dbReference>
<reference evidence="4" key="1">
    <citation type="journal article" date="2014" name="Genome Announc.">
        <title>Draft Genome Sequences of Three Alkaliphilic Bacillus Strains, Bacillus wakoensis JCM 9140T, Bacillus akibai JCM 9157T, and Bacillus hemicellulosilyticus JCM 9152T.</title>
        <authorList>
            <person name="Yuki M."/>
            <person name="Oshima K."/>
            <person name="Suda W."/>
            <person name="Oshida Y."/>
            <person name="Kitamura K."/>
            <person name="Iida T."/>
            <person name="Hattori M."/>
            <person name="Ohkuma M."/>
        </authorList>
    </citation>
    <scope>NUCLEOTIDE SEQUENCE [LARGE SCALE GENOMIC DNA]</scope>
    <source>
        <strain evidence="4">JCM 9152</strain>
    </source>
</reference>
<evidence type="ECO:0000313" key="5">
    <source>
        <dbReference type="Proteomes" id="UP000018895"/>
    </source>
</evidence>
<dbReference type="InterPro" id="IPR045336">
    <property type="entry name" value="MmgE_PrpD_N"/>
</dbReference>
<gene>
    <name evidence="4" type="ORF">JCM9152_3655</name>
</gene>
<dbReference type="Pfam" id="PF03972">
    <property type="entry name" value="MmgE_PrpD_N"/>
    <property type="match status" value="1"/>
</dbReference>
<dbReference type="PANTHER" id="PTHR16943">
    <property type="entry name" value="2-METHYLCITRATE DEHYDRATASE-RELATED"/>
    <property type="match status" value="1"/>
</dbReference>
<evidence type="ECO:0000256" key="1">
    <source>
        <dbReference type="ARBA" id="ARBA00006174"/>
    </source>
</evidence>
<dbReference type="Gene3D" id="3.30.1330.120">
    <property type="entry name" value="2-methylcitrate dehydratase PrpD"/>
    <property type="match status" value="1"/>
</dbReference>
<keyword evidence="5" id="KW-1185">Reference proteome</keyword>
<dbReference type="InterPro" id="IPR042183">
    <property type="entry name" value="MmgE/PrpD_sf_1"/>
</dbReference>
<accession>W4QJ67</accession>
<sequence>MNSSDKIAQLVCNTHYDDLPEEIILKVKRAIIDTIGVTLVGSQDPIGHKMRTFVKGESLSPYSSVIGGGFKTSLSAATLANGTMAHILDYDDSGANTQGHPSAPILPVLLSLAEHYHIGGKKIIESYVVGVELFSCLSKAMPMLHMRGWHPTKVLGTLAATVSAAKILDLDYSQVKMAVGIAGSQASGLTMNFGTMTKALHVGNAAQSAITSVMLAKSGFTSSDNIFKNDGGFLEVYSDREEEDLIRNLELWGKPYSIIQPGISVKRYPSCALTHRAIDGVIDMKNSHEFTYQDIGELECRTSPRALHVLKYTKPQTILEAKFSMQYVLSAAVIFGKVGLSEFTEEKLNNSEVIRLMEKVKVRVHNDWEEGDNLREDEVVITLYSGQTIKRKIKFAKGSALSPMSLEDLIDKYVDCASCYLNTDEINSSLELLLDFEKLDSINRLMSIISKTA</sequence>
<dbReference type="Pfam" id="PF19305">
    <property type="entry name" value="MmgE_PrpD_C"/>
    <property type="match status" value="1"/>
</dbReference>
<comment type="caution">
    <text evidence="4">The sequence shown here is derived from an EMBL/GenBank/DDBJ whole genome shotgun (WGS) entry which is preliminary data.</text>
</comment>
<dbReference type="OrthoDB" id="9795089at2"/>
<evidence type="ECO:0000259" key="2">
    <source>
        <dbReference type="Pfam" id="PF03972"/>
    </source>
</evidence>
<dbReference type="RefSeq" id="WP_035346433.1">
    <property type="nucleotide sequence ID" value="NZ_BAUU01000029.1"/>
</dbReference>
<dbReference type="InterPro" id="IPR042188">
    <property type="entry name" value="MmgE/PrpD_sf_2"/>
</dbReference>
<evidence type="ECO:0008006" key="6">
    <source>
        <dbReference type="Google" id="ProtNLM"/>
    </source>
</evidence>
<dbReference type="InterPro" id="IPR005656">
    <property type="entry name" value="MmgE_PrpD"/>
</dbReference>
<comment type="similarity">
    <text evidence="1">Belongs to the PrpD family.</text>
</comment>
<organism evidence="4 5">
    <name type="scientific">Halalkalibacter hemicellulosilyticusJCM 9152</name>
    <dbReference type="NCBI Taxonomy" id="1236971"/>
    <lineage>
        <taxon>Bacteria</taxon>
        <taxon>Bacillati</taxon>
        <taxon>Bacillota</taxon>
        <taxon>Bacilli</taxon>
        <taxon>Bacillales</taxon>
        <taxon>Bacillaceae</taxon>
        <taxon>Halalkalibacter</taxon>
    </lineage>
</organism>
<dbReference type="InterPro" id="IPR045337">
    <property type="entry name" value="MmgE_PrpD_C"/>
</dbReference>
<evidence type="ECO:0000313" key="4">
    <source>
        <dbReference type="EMBL" id="GAE32136.1"/>
    </source>
</evidence>
<dbReference type="STRING" id="1236971.JCM9152_3655"/>
<dbReference type="EMBL" id="BAUU01000029">
    <property type="protein sequence ID" value="GAE32136.1"/>
    <property type="molecule type" value="Genomic_DNA"/>
</dbReference>
<name>W4QJ67_9BACI</name>
<dbReference type="Gene3D" id="1.10.4100.10">
    <property type="entry name" value="2-methylcitrate dehydratase PrpD"/>
    <property type="match status" value="1"/>
</dbReference>
<feature type="domain" description="MmgE/PrpD C-terminal" evidence="3">
    <location>
        <begin position="268"/>
        <end position="427"/>
    </location>
</feature>
<dbReference type="AlphaFoldDB" id="W4QJ67"/>
<evidence type="ECO:0000259" key="3">
    <source>
        <dbReference type="Pfam" id="PF19305"/>
    </source>
</evidence>
<dbReference type="Proteomes" id="UP000018895">
    <property type="component" value="Unassembled WGS sequence"/>
</dbReference>